<dbReference type="PANTHER" id="PTHR37422:SF13">
    <property type="entry name" value="LIPOPOLYSACCHARIDE BIOSYNTHESIS PROTEIN PA4999-RELATED"/>
    <property type="match status" value="1"/>
</dbReference>
<feature type="transmembrane region" description="Helical" evidence="5">
    <location>
        <begin position="7"/>
        <end position="25"/>
    </location>
</feature>
<comment type="caution">
    <text evidence="7">The sequence shown here is derived from an EMBL/GenBank/DDBJ whole genome shotgun (WGS) entry which is preliminary data.</text>
</comment>
<dbReference type="EMBL" id="WKLP01000032">
    <property type="protein sequence ID" value="MRY13629.1"/>
    <property type="molecule type" value="Genomic_DNA"/>
</dbReference>
<keyword evidence="4 5" id="KW-0472">Membrane</keyword>
<evidence type="ECO:0000313" key="7">
    <source>
        <dbReference type="EMBL" id="MRY13629.1"/>
    </source>
</evidence>
<dbReference type="AlphaFoldDB" id="A0A6G1ZI71"/>
<name>A0A6G1ZI71_9BACT</name>
<evidence type="ECO:0000256" key="4">
    <source>
        <dbReference type="ARBA" id="ARBA00023136"/>
    </source>
</evidence>
<dbReference type="InterPro" id="IPR051533">
    <property type="entry name" value="WaaL-like"/>
</dbReference>
<dbReference type="GO" id="GO:0016020">
    <property type="term" value="C:membrane"/>
    <property type="evidence" value="ECO:0007669"/>
    <property type="project" value="UniProtKB-SubCell"/>
</dbReference>
<evidence type="ECO:0000256" key="2">
    <source>
        <dbReference type="ARBA" id="ARBA00022692"/>
    </source>
</evidence>
<feature type="transmembrane region" description="Helical" evidence="5">
    <location>
        <begin position="364"/>
        <end position="389"/>
    </location>
</feature>
<sequence>MKGIIWKYLYTIALIAPLLAVVVVNNQWAYGAIYYRYGWFYLTVFVILLFTVLDFLFRKGEVKLFRVSVLDIILFFFISYLAVNYYLSTSISETYLCLSILLYVYYICFRYVFAVKRLSARPVLFTLLGVGGIEAVWGILQIYRLLPSYHANFLITGSFLNPGPFGGFLAICVPLAVYAFLNEEKQRIKGLLVFLLLLFVAALPASMSRTAWIASFCGTLYVVVSHYGWLEKMKQIKNWQKIVWVILCFITFAIVIYFLFILKSNSVFGRFQVWFVSLQVLAEHFFTGVGLGNFSAAYGLKQIACFTTPGIFPLDEKLADCPEYAFNEFIHIGVELGIGGILFLIAIFYMALRNSRYTHKGVTGSLIVLFIFSLFSYPLRLLPFLIVFAFLLSVQSEKAGITLRCPNLWVAKTTMLLLFCLSILLFGNRLAHYEALKVWNKAVYTNEFKQGYRYLRDQRLYLTNYIDALIVEKRYFEANCAIHQLQSYCCDLRPYILAGMNYQSLDDFKRAEDSFLNGHYLVPERLLPCYFLARLYLQYEKKEQALQWAEHIVNKEVRIQSELAFNIQQEMEKLIKEHKSL</sequence>
<feature type="transmembrane region" description="Helical" evidence="5">
    <location>
        <begin position="329"/>
        <end position="352"/>
    </location>
</feature>
<keyword evidence="2 5" id="KW-0812">Transmembrane</keyword>
<protein>
    <submittedName>
        <fullName evidence="7">O-antigen ligase family protein</fullName>
    </submittedName>
</protein>
<keyword evidence="7" id="KW-0436">Ligase</keyword>
<evidence type="ECO:0000259" key="6">
    <source>
        <dbReference type="Pfam" id="PF04932"/>
    </source>
</evidence>
<keyword evidence="3 5" id="KW-1133">Transmembrane helix</keyword>
<evidence type="ECO:0000256" key="1">
    <source>
        <dbReference type="ARBA" id="ARBA00004141"/>
    </source>
</evidence>
<dbReference type="Pfam" id="PF04932">
    <property type="entry name" value="Wzy_C"/>
    <property type="match status" value="1"/>
</dbReference>
<evidence type="ECO:0000256" key="3">
    <source>
        <dbReference type="ARBA" id="ARBA00022989"/>
    </source>
</evidence>
<feature type="transmembrane region" description="Helical" evidence="5">
    <location>
        <begin position="211"/>
        <end position="230"/>
    </location>
</feature>
<reference evidence="7" key="1">
    <citation type="journal article" date="2019" name="Nat. Med.">
        <title>A library of human gut bacterial isolates paired with longitudinal multiomics data enables mechanistic microbiome research.</title>
        <authorList>
            <person name="Poyet M."/>
            <person name="Groussin M."/>
            <person name="Gibbons S.M."/>
            <person name="Avila-Pacheco J."/>
            <person name="Jiang X."/>
            <person name="Kearney S.M."/>
            <person name="Perrotta A.R."/>
            <person name="Berdy B."/>
            <person name="Zhao S."/>
            <person name="Lieberman T.D."/>
            <person name="Swanson P.K."/>
            <person name="Smith M."/>
            <person name="Roesemann S."/>
            <person name="Alexander J.E."/>
            <person name="Rich S.A."/>
            <person name="Livny J."/>
            <person name="Vlamakis H."/>
            <person name="Clish C."/>
            <person name="Bullock K."/>
            <person name="Deik A."/>
            <person name="Scott J."/>
            <person name="Pierce K.A."/>
            <person name="Xavier R.J."/>
            <person name="Alm E.J."/>
        </authorList>
    </citation>
    <scope>NUCLEOTIDE SEQUENCE</scope>
    <source>
        <strain evidence="7">BIOML-A4</strain>
    </source>
</reference>
<evidence type="ECO:0000256" key="5">
    <source>
        <dbReference type="SAM" id="Phobius"/>
    </source>
</evidence>
<feature type="transmembrane region" description="Helical" evidence="5">
    <location>
        <begin position="124"/>
        <end position="143"/>
    </location>
</feature>
<feature type="transmembrane region" description="Helical" evidence="5">
    <location>
        <begin position="188"/>
        <end position="205"/>
    </location>
</feature>
<feature type="transmembrane region" description="Helical" evidence="5">
    <location>
        <begin position="409"/>
        <end position="427"/>
    </location>
</feature>
<accession>A0A6G1ZI71</accession>
<feature type="transmembrane region" description="Helical" evidence="5">
    <location>
        <begin position="163"/>
        <end position="181"/>
    </location>
</feature>
<proteinExistence type="predicted"/>
<gene>
    <name evidence="7" type="ORF">GKE01_19475</name>
</gene>
<dbReference type="GO" id="GO:0016874">
    <property type="term" value="F:ligase activity"/>
    <property type="evidence" value="ECO:0007669"/>
    <property type="project" value="UniProtKB-KW"/>
</dbReference>
<feature type="transmembrane region" description="Helical" evidence="5">
    <location>
        <begin position="69"/>
        <end position="87"/>
    </location>
</feature>
<dbReference type="RefSeq" id="WP_010800678.1">
    <property type="nucleotide sequence ID" value="NZ_CAJSYT010000008.1"/>
</dbReference>
<feature type="transmembrane region" description="Helical" evidence="5">
    <location>
        <begin position="242"/>
        <end position="262"/>
    </location>
</feature>
<dbReference type="PANTHER" id="PTHR37422">
    <property type="entry name" value="TEICHURONIC ACID BIOSYNTHESIS PROTEIN TUAE"/>
    <property type="match status" value="1"/>
</dbReference>
<feature type="transmembrane region" description="Helical" evidence="5">
    <location>
        <begin position="37"/>
        <end position="57"/>
    </location>
</feature>
<feature type="transmembrane region" description="Helical" evidence="5">
    <location>
        <begin position="93"/>
        <end position="112"/>
    </location>
</feature>
<feature type="domain" description="O-antigen ligase-related" evidence="6">
    <location>
        <begin position="194"/>
        <end position="345"/>
    </location>
</feature>
<dbReference type="InterPro" id="IPR007016">
    <property type="entry name" value="O-antigen_ligase-rel_domated"/>
</dbReference>
<comment type="subcellular location">
    <subcellularLocation>
        <location evidence="1">Membrane</location>
        <topology evidence="1">Multi-pass membrane protein</topology>
    </subcellularLocation>
</comment>
<organism evidence="7">
    <name type="scientific">Parabacteroides goldsteinii</name>
    <dbReference type="NCBI Taxonomy" id="328812"/>
    <lineage>
        <taxon>Bacteria</taxon>
        <taxon>Pseudomonadati</taxon>
        <taxon>Bacteroidota</taxon>
        <taxon>Bacteroidia</taxon>
        <taxon>Bacteroidales</taxon>
        <taxon>Tannerellaceae</taxon>
        <taxon>Parabacteroides</taxon>
    </lineage>
</organism>